<dbReference type="PANTHER" id="PTHR12138:SF154">
    <property type="entry name" value="PROTEIN-SERINE_THREONINE PHOSPHATASE"/>
    <property type="match status" value="1"/>
</dbReference>
<keyword evidence="1" id="KW-0472">Membrane</keyword>
<dbReference type="PANTHER" id="PTHR12138">
    <property type="entry name" value="PRIMATE-EXPANDED PROTEIN FAMILY"/>
    <property type="match status" value="1"/>
</dbReference>
<evidence type="ECO:0000313" key="2">
    <source>
        <dbReference type="EMBL" id="BAE91793.1"/>
    </source>
</evidence>
<dbReference type="PRINTS" id="PR02045">
    <property type="entry name" value="F138DOMAIN"/>
</dbReference>
<name>I7GPP0_MACFA</name>
<evidence type="ECO:0000256" key="1">
    <source>
        <dbReference type="SAM" id="Phobius"/>
    </source>
</evidence>
<protein>
    <submittedName>
        <fullName evidence="2">Macaca fascicularis brain cDNA clone: QtrA-19068, similar to human chromosome 18 open reading frame 9 (C18orf9), mRNA, RefSeq: NM_024899.2</fullName>
    </submittedName>
</protein>
<keyword evidence="1" id="KW-1133">Transmembrane helix</keyword>
<accession>I7GPP0</accession>
<dbReference type="EMBL" id="AB174731">
    <property type="protein sequence ID" value="BAE91793.1"/>
    <property type="molecule type" value="mRNA"/>
</dbReference>
<proteinExistence type="evidence at transcript level"/>
<sequence length="136" mass="14718">MSSVRCNLWNPFFSLGILEISLAGFFLFCVFFIFLTQGLALLPMLEYSGTVMAHCSLDLLGPSDPSTSLFQATGTTGTCHHTWLFFFNLYFVEMGSSYVTQAGLELLGSSSLPTSASQSAGIARVSHCSQPNLVVI</sequence>
<dbReference type="AlphaFoldDB" id="I7GPP0"/>
<organism evidence="2">
    <name type="scientific">Macaca fascicularis</name>
    <name type="common">Crab-eating macaque</name>
    <name type="synonym">Cynomolgus monkey</name>
    <dbReference type="NCBI Taxonomy" id="9541"/>
    <lineage>
        <taxon>Eukaryota</taxon>
        <taxon>Metazoa</taxon>
        <taxon>Chordata</taxon>
        <taxon>Craniata</taxon>
        <taxon>Vertebrata</taxon>
        <taxon>Euteleostomi</taxon>
        <taxon>Mammalia</taxon>
        <taxon>Eutheria</taxon>
        <taxon>Euarchontoglires</taxon>
        <taxon>Primates</taxon>
        <taxon>Haplorrhini</taxon>
        <taxon>Catarrhini</taxon>
        <taxon>Cercopithecidae</taxon>
        <taxon>Cercopithecinae</taxon>
        <taxon>Macaca</taxon>
    </lineage>
</organism>
<reference evidence="2" key="1">
    <citation type="journal article" date="2007" name="PLoS Biol.">
        <title>Rate of evolution in brain-expressed genes in humans and other primates.</title>
        <authorList>
            <person name="Wang H.-Y."/>
            <person name="Chien H.-C."/>
            <person name="Osada N."/>
            <person name="Hashimoto K."/>
            <person name="Sugano S."/>
            <person name="Gojobori T."/>
            <person name="Chou C.-K."/>
            <person name="Tsai S.-F."/>
            <person name="Wu C.-I."/>
            <person name="Shen C.-K.J."/>
        </authorList>
    </citation>
    <scope>NUCLEOTIDE SEQUENCE</scope>
</reference>
<feature type="transmembrane region" description="Helical" evidence="1">
    <location>
        <begin position="12"/>
        <end position="35"/>
    </location>
</feature>
<keyword evidence="1" id="KW-0812">Transmembrane</keyword>